<dbReference type="AlphaFoldDB" id="I3SI02"/>
<feature type="compositionally biased region" description="Basic and acidic residues" evidence="1">
    <location>
        <begin position="1"/>
        <end position="15"/>
    </location>
</feature>
<organism evidence="2">
    <name type="scientific">Lotus japonicus</name>
    <name type="common">Lotus corniculatus var. japonicus</name>
    <dbReference type="NCBI Taxonomy" id="34305"/>
    <lineage>
        <taxon>Eukaryota</taxon>
        <taxon>Viridiplantae</taxon>
        <taxon>Streptophyta</taxon>
        <taxon>Embryophyta</taxon>
        <taxon>Tracheophyta</taxon>
        <taxon>Spermatophyta</taxon>
        <taxon>Magnoliopsida</taxon>
        <taxon>eudicotyledons</taxon>
        <taxon>Gunneridae</taxon>
        <taxon>Pentapetalae</taxon>
        <taxon>rosids</taxon>
        <taxon>fabids</taxon>
        <taxon>Fabales</taxon>
        <taxon>Fabaceae</taxon>
        <taxon>Papilionoideae</taxon>
        <taxon>50 kb inversion clade</taxon>
        <taxon>NPAAA clade</taxon>
        <taxon>Hologalegina</taxon>
        <taxon>robinioid clade</taxon>
        <taxon>Loteae</taxon>
        <taxon>Lotus</taxon>
    </lineage>
</organism>
<sequence>MVEKCRETPELESAKGAKTNSQSRKDSAGKPLKTRKRKTGSDMKKIKPENGDLEKDKAQRA</sequence>
<feature type="compositionally biased region" description="Basic and acidic residues" evidence="1">
    <location>
        <begin position="39"/>
        <end position="61"/>
    </location>
</feature>
<protein>
    <submittedName>
        <fullName evidence="2">Uncharacterized protein</fullName>
    </submittedName>
</protein>
<reference evidence="2" key="1">
    <citation type="submission" date="2012-05" db="EMBL/GenBank/DDBJ databases">
        <authorList>
            <person name="Krishnakumar V."/>
            <person name="Cheung F."/>
            <person name="Xiao Y."/>
            <person name="Chan A."/>
            <person name="Moskal W.A."/>
            <person name="Town C.D."/>
        </authorList>
    </citation>
    <scope>NUCLEOTIDE SEQUENCE</scope>
</reference>
<dbReference type="EMBL" id="BT140099">
    <property type="protein sequence ID" value="AFK39894.1"/>
    <property type="molecule type" value="mRNA"/>
</dbReference>
<name>I3SI02_LOTJA</name>
<feature type="region of interest" description="Disordered" evidence="1">
    <location>
        <begin position="1"/>
        <end position="61"/>
    </location>
</feature>
<proteinExistence type="evidence at transcript level"/>
<evidence type="ECO:0000256" key="1">
    <source>
        <dbReference type="SAM" id="MobiDB-lite"/>
    </source>
</evidence>
<evidence type="ECO:0000313" key="2">
    <source>
        <dbReference type="EMBL" id="AFK39894.1"/>
    </source>
</evidence>
<accession>I3SI02</accession>